<name>A0A7K1T000_9SPHI</name>
<accession>A0A7K1T000</accession>
<evidence type="ECO:0000259" key="2">
    <source>
        <dbReference type="Pfam" id="PF16561"/>
    </source>
</evidence>
<keyword evidence="4" id="KW-1185">Reference proteome</keyword>
<reference evidence="3 4" key="1">
    <citation type="submission" date="2019-12" db="EMBL/GenBank/DDBJ databases">
        <title>Mucilaginibacter sp. HMF7410 genome sequencing and assembly.</title>
        <authorList>
            <person name="Kang H."/>
            <person name="Cha I."/>
            <person name="Kim H."/>
            <person name="Joh K."/>
        </authorList>
    </citation>
    <scope>NUCLEOTIDE SEQUENCE [LARGE SCALE GENOMIC DNA]</scope>
    <source>
        <strain evidence="3 4">HMF7410</strain>
    </source>
</reference>
<dbReference type="GO" id="GO:0007165">
    <property type="term" value="P:signal transduction"/>
    <property type="evidence" value="ECO:0007669"/>
    <property type="project" value="TreeGrafter"/>
</dbReference>
<evidence type="ECO:0000313" key="4">
    <source>
        <dbReference type="Proteomes" id="UP000462014"/>
    </source>
</evidence>
<dbReference type="InterPro" id="IPR050827">
    <property type="entry name" value="CRP1_MDG1_kinase"/>
</dbReference>
<dbReference type="GO" id="GO:0019901">
    <property type="term" value="F:protein kinase binding"/>
    <property type="evidence" value="ECO:0007669"/>
    <property type="project" value="TreeGrafter"/>
</dbReference>
<dbReference type="SUPFAM" id="SSF81296">
    <property type="entry name" value="E set domains"/>
    <property type="match status" value="4"/>
</dbReference>
<protein>
    <recommendedName>
        <fullName evidence="2">AMP-activated protein kinase glycogen-binding domain-containing protein</fullName>
    </recommendedName>
</protein>
<organism evidence="3 4">
    <name type="scientific">Mucilaginibacter arboris</name>
    <dbReference type="NCBI Taxonomy" id="2682090"/>
    <lineage>
        <taxon>Bacteria</taxon>
        <taxon>Pseudomonadati</taxon>
        <taxon>Bacteroidota</taxon>
        <taxon>Sphingobacteriia</taxon>
        <taxon>Sphingobacteriales</taxon>
        <taxon>Sphingobacteriaceae</taxon>
        <taxon>Mucilaginibacter</taxon>
    </lineage>
</organism>
<gene>
    <name evidence="3" type="ORF">GO621_15320</name>
</gene>
<proteinExistence type="inferred from homology"/>
<dbReference type="EMBL" id="WPIK01000015">
    <property type="protein sequence ID" value="MVN22894.1"/>
    <property type="molecule type" value="Genomic_DNA"/>
</dbReference>
<dbReference type="PANTHER" id="PTHR10343">
    <property type="entry name" value="5'-AMP-ACTIVATED PROTEIN KINASE , BETA SUBUNIT"/>
    <property type="match status" value="1"/>
</dbReference>
<comment type="caution">
    <text evidence="3">The sequence shown here is derived from an EMBL/GenBank/DDBJ whole genome shotgun (WGS) entry which is preliminary data.</text>
</comment>
<feature type="domain" description="AMP-activated protein kinase glycogen-binding" evidence="2">
    <location>
        <begin position="153"/>
        <end position="221"/>
    </location>
</feature>
<dbReference type="InterPro" id="IPR013783">
    <property type="entry name" value="Ig-like_fold"/>
</dbReference>
<feature type="domain" description="AMP-activated protein kinase glycogen-binding" evidence="2">
    <location>
        <begin position="317"/>
        <end position="390"/>
    </location>
</feature>
<feature type="domain" description="AMP-activated protein kinase glycogen-binding" evidence="2">
    <location>
        <begin position="236"/>
        <end position="297"/>
    </location>
</feature>
<dbReference type="Proteomes" id="UP000462014">
    <property type="component" value="Unassembled WGS sequence"/>
</dbReference>
<evidence type="ECO:0000313" key="3">
    <source>
        <dbReference type="EMBL" id="MVN22894.1"/>
    </source>
</evidence>
<dbReference type="GO" id="GO:0031588">
    <property type="term" value="C:nucleotide-activated protein kinase complex"/>
    <property type="evidence" value="ECO:0007669"/>
    <property type="project" value="TreeGrafter"/>
</dbReference>
<dbReference type="InterPro" id="IPR014756">
    <property type="entry name" value="Ig_E-set"/>
</dbReference>
<dbReference type="GO" id="GO:0005737">
    <property type="term" value="C:cytoplasm"/>
    <property type="evidence" value="ECO:0007669"/>
    <property type="project" value="TreeGrafter"/>
</dbReference>
<dbReference type="AlphaFoldDB" id="A0A7K1T000"/>
<feature type="domain" description="AMP-activated protein kinase glycogen-binding" evidence="2">
    <location>
        <begin position="400"/>
        <end position="471"/>
    </location>
</feature>
<dbReference type="CDD" id="cd02859">
    <property type="entry name" value="E_set_AMPKbeta_like_N"/>
    <property type="match status" value="4"/>
</dbReference>
<dbReference type="PANTHER" id="PTHR10343:SF81">
    <property type="entry name" value="CRUCIFORM DNA-RECOGNIZING PROTEIN 1-RELATED"/>
    <property type="match status" value="1"/>
</dbReference>
<dbReference type="InterPro" id="IPR032640">
    <property type="entry name" value="AMPK1_CBM"/>
</dbReference>
<dbReference type="Pfam" id="PF16561">
    <property type="entry name" value="AMPK1_CBM"/>
    <property type="match status" value="4"/>
</dbReference>
<dbReference type="Gene3D" id="2.60.40.10">
    <property type="entry name" value="Immunoglobulins"/>
    <property type="match status" value="4"/>
</dbReference>
<evidence type="ECO:0000256" key="1">
    <source>
        <dbReference type="ARBA" id="ARBA00038216"/>
    </source>
</evidence>
<sequence length="472" mass="53752">MRTLKHLFTMLLMLCSLMEARAQKRNRIVMSRDHLILIVDVHTSKTEIDSLLRVGGIVGQTAEMLLQGNYLPAIKNGWDVKAKKNIIELNRSLSDGKENIQITPYFLSSNVYKSSSRPGYPSEVAYGVNNFSRVTVHELSSGLTRFFVPGNIQARRVFVSGSFNNWSTIKGNMNKTDSGWVFDVRLEPGKYAYKFIINSNWTTDVNNKLSEDDGVGNNNSIYFRYNYTFRLAGYPSARKITVAGSFNKWNEIPMRLKNGRWECPLYLHDGNYLYRFIVDGYSITDPANKLTQVQNSVLSSVLLLGEAVTFKLNGYTNAHKVFVAGTFNNWDTNMLPLTKTTTGWILHYTISAGNYQYKFIADGQWIVDPLNPNQITIDGNTNSFLAVKPNHTFTLKGYSSAHTVRLAGNFNNWNEQGYTLEHKGDVWIINIRLKPGKYLYKFLVDGNWILDPGNKLWEQNQYGTGNSVIWIE</sequence>
<comment type="similarity">
    <text evidence="1">Belongs to the CRP1/MDG1 family.</text>
</comment>